<dbReference type="SUPFAM" id="SSF49879">
    <property type="entry name" value="SMAD/FHA domain"/>
    <property type="match status" value="1"/>
</dbReference>
<dbReference type="GO" id="GO:0005694">
    <property type="term" value="C:chromosome"/>
    <property type="evidence" value="ECO:0007669"/>
    <property type="project" value="UniProtKB-SubCell"/>
</dbReference>
<dbReference type="InterPro" id="IPR000253">
    <property type="entry name" value="FHA_dom"/>
</dbReference>
<dbReference type="InterPro" id="IPR032429">
    <property type="entry name" value="Nibrin_BRCT2"/>
</dbReference>
<evidence type="ECO:0000256" key="3">
    <source>
        <dbReference type="ARBA" id="ARBA00022454"/>
    </source>
</evidence>
<keyword evidence="3" id="KW-0158">Chromosome</keyword>
<dbReference type="InterPro" id="IPR040227">
    <property type="entry name" value="Nibrin-rel"/>
</dbReference>
<dbReference type="GO" id="GO:0030870">
    <property type="term" value="C:Mre11 complex"/>
    <property type="evidence" value="ECO:0007669"/>
    <property type="project" value="InterPro"/>
</dbReference>
<feature type="domain" description="FHA" evidence="9">
    <location>
        <begin position="24"/>
        <end position="86"/>
    </location>
</feature>
<dbReference type="Gene3D" id="3.40.50.10980">
    <property type="entry name" value="Nibrin, BRCT2 domain"/>
    <property type="match status" value="1"/>
</dbReference>
<comment type="subcellular location">
    <subcellularLocation>
        <location evidence="2">Chromosome</location>
    </subcellularLocation>
    <subcellularLocation>
        <location evidence="1">Nucleus</location>
    </subcellularLocation>
</comment>
<evidence type="ECO:0000313" key="10">
    <source>
        <dbReference type="EMBL" id="QSL66922.1"/>
    </source>
</evidence>
<dbReference type="InterPro" id="IPR001357">
    <property type="entry name" value="BRCT_dom"/>
</dbReference>
<name>A0A899G462_9ASCO</name>
<dbReference type="EMBL" id="CP054546">
    <property type="protein sequence ID" value="QSL66922.1"/>
    <property type="molecule type" value="Genomic_DNA"/>
</dbReference>
<proteinExistence type="inferred from homology"/>
<dbReference type="Proteomes" id="UP000663699">
    <property type="component" value="Chromosome 15"/>
</dbReference>
<keyword evidence="7" id="KW-0131">Cell cycle</keyword>
<evidence type="ECO:0000256" key="8">
    <source>
        <dbReference type="ARBA" id="ARBA00044757"/>
    </source>
</evidence>
<keyword evidence="5" id="KW-0234">DNA repair</keyword>
<protein>
    <recommendedName>
        <fullName evidence="9">FHA domain-containing protein</fullName>
    </recommendedName>
</protein>
<dbReference type="GO" id="GO:0003684">
    <property type="term" value="F:damaged DNA binding"/>
    <property type="evidence" value="ECO:0007669"/>
    <property type="project" value="TreeGrafter"/>
</dbReference>
<evidence type="ECO:0000256" key="4">
    <source>
        <dbReference type="ARBA" id="ARBA00022763"/>
    </source>
</evidence>
<accession>A0A899G462</accession>
<dbReference type="AlphaFoldDB" id="A0A899G462"/>
<evidence type="ECO:0000313" key="11">
    <source>
        <dbReference type="Proteomes" id="UP000663699"/>
    </source>
</evidence>
<dbReference type="InterPro" id="IPR036420">
    <property type="entry name" value="BRCT_dom_sf"/>
</dbReference>
<dbReference type="Pfam" id="PF00498">
    <property type="entry name" value="FHA"/>
    <property type="match status" value="1"/>
</dbReference>
<dbReference type="Pfam" id="PF00533">
    <property type="entry name" value="BRCT"/>
    <property type="match status" value="1"/>
</dbReference>
<dbReference type="Pfam" id="PF16508">
    <property type="entry name" value="NIBRIN_BRCT_II"/>
    <property type="match status" value="1"/>
</dbReference>
<keyword evidence="11" id="KW-1185">Reference proteome</keyword>
<dbReference type="InterPro" id="IPR008984">
    <property type="entry name" value="SMAD_FHA_dom_sf"/>
</dbReference>
<dbReference type="PANTHER" id="PTHR12162:SF0">
    <property type="entry name" value="NIBRIN"/>
    <property type="match status" value="1"/>
</dbReference>
<dbReference type="GO" id="GO:0007095">
    <property type="term" value="P:mitotic G2 DNA damage checkpoint signaling"/>
    <property type="evidence" value="ECO:0007669"/>
    <property type="project" value="InterPro"/>
</dbReference>
<gene>
    <name evidence="10" type="ORF">MERGE_001309</name>
</gene>
<dbReference type="OrthoDB" id="552194at2759"/>
<sequence length="591" mass="68227">MWVLESSSAELNGFRRALRPGKEYLVGRAKYFTDITLDSKTVSKKHAKFVVFPVENGSSLVLDEKTTIYLLDLDSRFGTRVNGERLSEFGKKFDEKSQEITFGKCPTKFRLSWNPIVFTLSGIKLKDIQLLVETYGIKITKEYCDKTTHVVSKQRNTTKNLQAFISGVFVVSKSYVQELVRTIDLLELNFDQGFPNPEDHVPEDNHRLNINVSPKDFLPNKQRRHLFRGLTFIFFDKNQYCNLSLPINAASGKTVFLSPLDDSCSIDMACKRLGINMISQDKFFEPIVKMDLSLYNSQAFPISKSELNDQLTLQVFKKRDINVISNDIGNKQDIKSSKHNEVFDKDHTLSQNFSNRGKLSTKPRTIFPISDDEKTISVDSKIKMVPQCYSPAKFVRSCQILSSNNSNITNDIYKVNFHNTTNFPKKKALDLQNSNKSTCETNSSNNCLKPDLSLYSIKNFEISAPSTFQENKTNSFQTIKNEPSVSHVSKPIEKDEKLKVIEYFKVELKPQKSFVNLSSRWDPKWNGRRNFKKFIRVKRTQPQTFTQHVRLVEYKPDMKLIQETSKQKSDERIFSKKVFKSNYINFSRKKC</sequence>
<dbReference type="CDD" id="cd22667">
    <property type="entry name" value="FHA_NBN"/>
    <property type="match status" value="1"/>
</dbReference>
<dbReference type="InterPro" id="IPR043014">
    <property type="entry name" value="Nibrin_BRCT2_sf"/>
</dbReference>
<organism evidence="10 11">
    <name type="scientific">Pneumocystis wakefieldiae</name>
    <dbReference type="NCBI Taxonomy" id="38082"/>
    <lineage>
        <taxon>Eukaryota</taxon>
        <taxon>Fungi</taxon>
        <taxon>Dikarya</taxon>
        <taxon>Ascomycota</taxon>
        <taxon>Taphrinomycotina</taxon>
        <taxon>Pneumocystomycetes</taxon>
        <taxon>Pneumocystaceae</taxon>
        <taxon>Pneumocystis</taxon>
    </lineage>
</organism>
<evidence type="ECO:0000256" key="2">
    <source>
        <dbReference type="ARBA" id="ARBA00004286"/>
    </source>
</evidence>
<dbReference type="GO" id="GO:0000724">
    <property type="term" value="P:double-strand break repair via homologous recombination"/>
    <property type="evidence" value="ECO:0007669"/>
    <property type="project" value="TreeGrafter"/>
</dbReference>
<dbReference type="Gene3D" id="2.60.200.20">
    <property type="match status" value="1"/>
</dbReference>
<comment type="similarity">
    <text evidence="8">Belongs to the Nibrin family.</text>
</comment>
<reference evidence="10" key="1">
    <citation type="submission" date="2020-06" db="EMBL/GenBank/DDBJ databases">
        <title>Genomes of multiple members of Pneumocystis genus reveal paths to human pathogen Pneumocystis jirovecii.</title>
        <authorList>
            <person name="Cisse O.H."/>
            <person name="Ma L."/>
            <person name="Dekker J."/>
            <person name="Khil P."/>
            <person name="Jo J."/>
            <person name="Brenchley J."/>
            <person name="Blair R."/>
            <person name="Pahar B."/>
            <person name="Chabe M."/>
            <person name="Van Rompay K.A."/>
            <person name="Keesler R."/>
            <person name="Sukura A."/>
            <person name="Hirsch V."/>
            <person name="Kutty G."/>
            <person name="Liu Y."/>
            <person name="Peng L."/>
            <person name="Chen J."/>
            <person name="Song J."/>
            <person name="Weissenbacher-Lang C."/>
            <person name="Xu J."/>
            <person name="Upham N.S."/>
            <person name="Stajich J.E."/>
            <person name="Cuomo C.A."/>
            <person name="Cushion M.T."/>
            <person name="Kovacs J.A."/>
        </authorList>
    </citation>
    <scope>NUCLEOTIDE SEQUENCE</scope>
    <source>
        <strain evidence="10">2A</strain>
    </source>
</reference>
<evidence type="ECO:0000259" key="9">
    <source>
        <dbReference type="PROSITE" id="PS50006"/>
    </source>
</evidence>
<evidence type="ECO:0000256" key="6">
    <source>
        <dbReference type="ARBA" id="ARBA00023242"/>
    </source>
</evidence>
<keyword evidence="4" id="KW-0227">DNA damage</keyword>
<keyword evidence="6" id="KW-0539">Nucleus</keyword>
<dbReference type="SMART" id="SM00240">
    <property type="entry name" value="FHA"/>
    <property type="match status" value="1"/>
</dbReference>
<dbReference type="SUPFAM" id="SSF52113">
    <property type="entry name" value="BRCT domain"/>
    <property type="match status" value="1"/>
</dbReference>
<dbReference type="PANTHER" id="PTHR12162">
    <property type="entry name" value="NIBRIN-RELATED"/>
    <property type="match status" value="1"/>
</dbReference>
<evidence type="ECO:0000256" key="5">
    <source>
        <dbReference type="ARBA" id="ARBA00023204"/>
    </source>
</evidence>
<evidence type="ECO:0000256" key="7">
    <source>
        <dbReference type="ARBA" id="ARBA00023306"/>
    </source>
</evidence>
<dbReference type="Gene3D" id="3.40.50.10190">
    <property type="entry name" value="BRCT domain"/>
    <property type="match status" value="1"/>
</dbReference>
<evidence type="ECO:0000256" key="1">
    <source>
        <dbReference type="ARBA" id="ARBA00004123"/>
    </source>
</evidence>
<dbReference type="PROSITE" id="PS50006">
    <property type="entry name" value="FHA_DOMAIN"/>
    <property type="match status" value="1"/>
</dbReference>